<evidence type="ECO:0008006" key="3">
    <source>
        <dbReference type="Google" id="ProtNLM"/>
    </source>
</evidence>
<dbReference type="Proteomes" id="UP001064879">
    <property type="component" value="Chromosome"/>
</dbReference>
<evidence type="ECO:0000313" key="2">
    <source>
        <dbReference type="Proteomes" id="UP001064879"/>
    </source>
</evidence>
<sequence>MTSTPATPDPMMETIGRAVELGRAGDVDTAQRQLIDLWQDAGPSGDPFHRCTLAHYLADLYDHPAEALIWDIRALDAAASLSDERAQAHHHSLQVAGFYPSLHLNIADNLRQLSAFDAAQEHISHAEERSAALTDDGYGRMIRTAIKEVRLAIDRGETARRSSAPGGS</sequence>
<proteinExistence type="predicted"/>
<dbReference type="RefSeq" id="WP_265417454.1">
    <property type="nucleotide sequence ID" value="NZ_CP093443.1"/>
</dbReference>
<name>A0ABY5SJZ4_9MICO</name>
<keyword evidence="2" id="KW-1185">Reference proteome</keyword>
<protein>
    <recommendedName>
        <fullName evidence="3">Tetratricopeptide repeat protein</fullName>
    </recommendedName>
</protein>
<gene>
    <name evidence="1" type="ORF">L1F31_11640</name>
</gene>
<evidence type="ECO:0000313" key="1">
    <source>
        <dbReference type="EMBL" id="UVI34777.1"/>
    </source>
</evidence>
<dbReference type="EMBL" id="CP093443">
    <property type="protein sequence ID" value="UVI34777.1"/>
    <property type="molecule type" value="Genomic_DNA"/>
</dbReference>
<organism evidence="1 2">
    <name type="scientific">Brevibacterium spongiae</name>
    <dbReference type="NCBI Taxonomy" id="2909672"/>
    <lineage>
        <taxon>Bacteria</taxon>
        <taxon>Bacillati</taxon>
        <taxon>Actinomycetota</taxon>
        <taxon>Actinomycetes</taxon>
        <taxon>Micrococcales</taxon>
        <taxon>Brevibacteriaceae</taxon>
        <taxon>Brevibacterium</taxon>
    </lineage>
</organism>
<accession>A0ABY5SJZ4</accession>
<reference evidence="1" key="1">
    <citation type="submission" date="2022-03" db="EMBL/GenBank/DDBJ databases">
        <title>Brevibacterium spongiae sp. nov., isolated from marine sponge.</title>
        <authorList>
            <person name="Li Z."/>
            <person name="Zhang M."/>
        </authorList>
    </citation>
    <scope>NUCLEOTIDE SEQUENCE</scope>
    <source>
        <strain evidence="1">WHS-Z9</strain>
    </source>
</reference>